<evidence type="ECO:0000313" key="2">
    <source>
        <dbReference type="Proteomes" id="UP000789396"/>
    </source>
</evidence>
<gene>
    <name evidence="1" type="ORF">RFULGI_LOCUS8849</name>
</gene>
<sequence>DISGGQVVLEELCGALKVLCGIGIGVNELIVLIALLVVTKAVDTAILFVFEFLVISDTVDVGMIDTFEKEI</sequence>
<dbReference type="EMBL" id="CAJVPZ010014819">
    <property type="protein sequence ID" value="CAG8661032.1"/>
    <property type="molecule type" value="Genomic_DNA"/>
</dbReference>
<comment type="caution">
    <text evidence="1">The sequence shown here is derived from an EMBL/GenBank/DDBJ whole genome shotgun (WGS) entry which is preliminary data.</text>
</comment>
<keyword evidence="2" id="KW-1185">Reference proteome</keyword>
<organism evidence="1 2">
    <name type="scientific">Racocetra fulgida</name>
    <dbReference type="NCBI Taxonomy" id="60492"/>
    <lineage>
        <taxon>Eukaryota</taxon>
        <taxon>Fungi</taxon>
        <taxon>Fungi incertae sedis</taxon>
        <taxon>Mucoromycota</taxon>
        <taxon>Glomeromycotina</taxon>
        <taxon>Glomeromycetes</taxon>
        <taxon>Diversisporales</taxon>
        <taxon>Gigasporaceae</taxon>
        <taxon>Racocetra</taxon>
    </lineage>
</organism>
<dbReference type="Proteomes" id="UP000789396">
    <property type="component" value="Unassembled WGS sequence"/>
</dbReference>
<accession>A0A9N9H5W7</accession>
<evidence type="ECO:0000313" key="1">
    <source>
        <dbReference type="EMBL" id="CAG8661032.1"/>
    </source>
</evidence>
<feature type="non-terminal residue" evidence="1">
    <location>
        <position position="1"/>
    </location>
</feature>
<reference evidence="1" key="1">
    <citation type="submission" date="2021-06" db="EMBL/GenBank/DDBJ databases">
        <authorList>
            <person name="Kallberg Y."/>
            <person name="Tangrot J."/>
            <person name="Rosling A."/>
        </authorList>
    </citation>
    <scope>NUCLEOTIDE SEQUENCE</scope>
    <source>
        <strain evidence="1">IN212</strain>
    </source>
</reference>
<protein>
    <submittedName>
        <fullName evidence="1">16935_t:CDS:1</fullName>
    </submittedName>
</protein>
<proteinExistence type="predicted"/>
<dbReference type="AlphaFoldDB" id="A0A9N9H5W7"/>
<name>A0A9N9H5W7_9GLOM</name>